<dbReference type="EMBL" id="SRPF01000002">
    <property type="protein sequence ID" value="TGN39815.1"/>
    <property type="molecule type" value="Genomic_DNA"/>
</dbReference>
<dbReference type="GO" id="GO:0019171">
    <property type="term" value="F:(3R)-hydroxyacyl-[acyl-carrier-protein] dehydratase activity"/>
    <property type="evidence" value="ECO:0007669"/>
    <property type="project" value="UniProtKB-EC"/>
</dbReference>
<dbReference type="GO" id="GO:0016020">
    <property type="term" value="C:membrane"/>
    <property type="evidence" value="ECO:0007669"/>
    <property type="project" value="GOC"/>
</dbReference>
<gene>
    <name evidence="9 10" type="primary">fabZ</name>
    <name evidence="10" type="ORF">E5Q11_05790</name>
</gene>
<dbReference type="Gene3D" id="3.10.129.10">
    <property type="entry name" value="Hotdog Thioesterase"/>
    <property type="match status" value="1"/>
</dbReference>
<sequence>MMYIDEIQEYLPHRYPFLLVDRVTDIEKGEFIKGFKNISLNEPYFAGHFPNNPIMPGVLILEAMAQLSGILVFMTGGRKPSDGLVQYLAGSSKVRFKRPVVPGDRLLMESRILTGKRGIWKFECRALVDDEVVCVAEILTAEREG</sequence>
<dbReference type="GO" id="GO:0006633">
    <property type="term" value="P:fatty acid biosynthetic process"/>
    <property type="evidence" value="ECO:0007669"/>
    <property type="project" value="UniProtKB-UniRule"/>
</dbReference>
<keyword evidence="6 9" id="KW-0443">Lipid metabolism</keyword>
<evidence type="ECO:0000313" key="10">
    <source>
        <dbReference type="EMBL" id="TGN39815.1"/>
    </source>
</evidence>
<evidence type="ECO:0000256" key="3">
    <source>
        <dbReference type="ARBA" id="ARBA00022490"/>
    </source>
</evidence>
<comment type="similarity">
    <text evidence="2 9">Belongs to the thioester dehydratase family. FabZ subfamily.</text>
</comment>
<evidence type="ECO:0000256" key="1">
    <source>
        <dbReference type="ARBA" id="ARBA00004496"/>
    </source>
</evidence>
<dbReference type="RefSeq" id="WP_135802481.1">
    <property type="nucleotide sequence ID" value="NZ_SRPF01000002.1"/>
</dbReference>
<evidence type="ECO:0000256" key="4">
    <source>
        <dbReference type="ARBA" id="ARBA00022516"/>
    </source>
</evidence>
<dbReference type="OrthoDB" id="9772788at2"/>
<dbReference type="PANTHER" id="PTHR30272:SF1">
    <property type="entry name" value="3-HYDROXYACYL-[ACYL-CARRIER-PROTEIN] DEHYDRATASE"/>
    <property type="match status" value="1"/>
</dbReference>
<dbReference type="SUPFAM" id="SSF54637">
    <property type="entry name" value="Thioesterase/thiol ester dehydrase-isomerase"/>
    <property type="match status" value="1"/>
</dbReference>
<dbReference type="GO" id="GO:0009245">
    <property type="term" value="P:lipid A biosynthetic process"/>
    <property type="evidence" value="ECO:0007669"/>
    <property type="project" value="UniProtKB-UniRule"/>
</dbReference>
<evidence type="ECO:0000256" key="2">
    <source>
        <dbReference type="ARBA" id="ARBA00009174"/>
    </source>
</evidence>
<evidence type="ECO:0000256" key="6">
    <source>
        <dbReference type="ARBA" id="ARBA00023098"/>
    </source>
</evidence>
<comment type="function">
    <text evidence="8 9">Involved in unsaturated fatty acids biosynthesis. Catalyzes the dehydration of short chain beta-hydroxyacyl-ACPs and long chain saturated and unsaturated beta-hydroxyacyl-ACPs.</text>
</comment>
<keyword evidence="4 9" id="KW-0444">Lipid biosynthesis</keyword>
<dbReference type="FunFam" id="3.10.129.10:FF:000001">
    <property type="entry name" value="3-hydroxyacyl-[acyl-carrier-protein] dehydratase FabZ"/>
    <property type="match status" value="1"/>
</dbReference>
<dbReference type="PANTHER" id="PTHR30272">
    <property type="entry name" value="3-HYDROXYACYL-[ACYL-CARRIER-PROTEIN] DEHYDRATASE"/>
    <property type="match status" value="1"/>
</dbReference>
<evidence type="ECO:0000256" key="5">
    <source>
        <dbReference type="ARBA" id="ARBA00022556"/>
    </source>
</evidence>
<dbReference type="AlphaFoldDB" id="A0A4Z1BQ41"/>
<name>A0A4Z1BQ41_9GAMM</name>
<evidence type="ECO:0000256" key="7">
    <source>
        <dbReference type="ARBA" id="ARBA00023239"/>
    </source>
</evidence>
<keyword evidence="5 9" id="KW-0441">Lipid A biosynthesis</keyword>
<dbReference type="NCBIfam" id="NF000582">
    <property type="entry name" value="PRK00006.1"/>
    <property type="match status" value="1"/>
</dbReference>
<keyword evidence="3 9" id="KW-0963">Cytoplasm</keyword>
<keyword evidence="11" id="KW-1185">Reference proteome</keyword>
<dbReference type="InterPro" id="IPR029069">
    <property type="entry name" value="HotDog_dom_sf"/>
</dbReference>
<dbReference type="CDD" id="cd01288">
    <property type="entry name" value="FabZ"/>
    <property type="match status" value="1"/>
</dbReference>
<organism evidence="10 11">
    <name type="scientific">Marinobacter confluentis</name>
    <dbReference type="NCBI Taxonomy" id="1697557"/>
    <lineage>
        <taxon>Bacteria</taxon>
        <taxon>Pseudomonadati</taxon>
        <taxon>Pseudomonadota</taxon>
        <taxon>Gammaproteobacteria</taxon>
        <taxon>Pseudomonadales</taxon>
        <taxon>Marinobacteraceae</taxon>
        <taxon>Marinobacter</taxon>
    </lineage>
</organism>
<comment type="subcellular location">
    <subcellularLocation>
        <location evidence="1 9">Cytoplasm</location>
    </subcellularLocation>
</comment>
<dbReference type="HAMAP" id="MF_00406">
    <property type="entry name" value="FabZ"/>
    <property type="match status" value="1"/>
</dbReference>
<protein>
    <recommendedName>
        <fullName evidence="9">3-hydroxyacyl-[acyl-carrier-protein] dehydratase FabZ</fullName>
        <ecNumber evidence="9">4.2.1.59</ecNumber>
    </recommendedName>
    <alternativeName>
        <fullName evidence="9">(3R)-hydroxymyristoyl-[acyl-carrier-protein] dehydratase</fullName>
        <shortName evidence="9">(3R)-hydroxymyristoyl-ACP dehydrase</shortName>
    </alternativeName>
    <alternativeName>
        <fullName evidence="9">Beta-hydroxyacyl-ACP dehydratase</fullName>
    </alternativeName>
</protein>
<comment type="caution">
    <text evidence="10">The sequence shown here is derived from an EMBL/GenBank/DDBJ whole genome shotgun (WGS) entry which is preliminary data.</text>
</comment>
<evidence type="ECO:0000313" key="11">
    <source>
        <dbReference type="Proteomes" id="UP000298325"/>
    </source>
</evidence>
<comment type="catalytic activity">
    <reaction evidence="9">
        <text>a (3R)-hydroxyacyl-[ACP] = a (2E)-enoyl-[ACP] + H2O</text>
        <dbReference type="Rhea" id="RHEA:13097"/>
        <dbReference type="Rhea" id="RHEA-COMP:9925"/>
        <dbReference type="Rhea" id="RHEA-COMP:9945"/>
        <dbReference type="ChEBI" id="CHEBI:15377"/>
        <dbReference type="ChEBI" id="CHEBI:78784"/>
        <dbReference type="ChEBI" id="CHEBI:78827"/>
        <dbReference type="EC" id="4.2.1.59"/>
    </reaction>
</comment>
<dbReference type="InterPro" id="IPR013114">
    <property type="entry name" value="FabA_FabZ"/>
</dbReference>
<dbReference type="Proteomes" id="UP000298325">
    <property type="component" value="Unassembled WGS sequence"/>
</dbReference>
<feature type="active site" evidence="9">
    <location>
        <position position="48"/>
    </location>
</feature>
<dbReference type="EC" id="4.2.1.59" evidence="9"/>
<reference evidence="10 11" key="1">
    <citation type="submission" date="2019-04" db="EMBL/GenBank/DDBJ databases">
        <authorList>
            <person name="Park S."/>
            <person name="Yoon J.-H."/>
        </authorList>
    </citation>
    <scope>NUCLEOTIDE SEQUENCE [LARGE SCALE GENOMIC DNA]</scope>
    <source>
        <strain evidence="10 11">HJM-18</strain>
    </source>
</reference>
<accession>A0A4Z1BQ41</accession>
<keyword evidence="7 9" id="KW-0456">Lyase</keyword>
<dbReference type="Pfam" id="PF07977">
    <property type="entry name" value="FabA"/>
    <property type="match status" value="1"/>
</dbReference>
<evidence type="ECO:0000256" key="8">
    <source>
        <dbReference type="ARBA" id="ARBA00025049"/>
    </source>
</evidence>
<dbReference type="InterPro" id="IPR010084">
    <property type="entry name" value="FabZ"/>
</dbReference>
<dbReference type="NCBIfam" id="TIGR01750">
    <property type="entry name" value="fabZ"/>
    <property type="match status" value="1"/>
</dbReference>
<dbReference type="GO" id="GO:0005737">
    <property type="term" value="C:cytoplasm"/>
    <property type="evidence" value="ECO:0007669"/>
    <property type="project" value="UniProtKB-SubCell"/>
</dbReference>
<evidence type="ECO:0000256" key="9">
    <source>
        <dbReference type="HAMAP-Rule" id="MF_00406"/>
    </source>
</evidence>
<proteinExistence type="inferred from homology"/>